<dbReference type="Proteomes" id="UP000267017">
    <property type="component" value="Unassembled WGS sequence"/>
</dbReference>
<dbReference type="GO" id="GO:0005886">
    <property type="term" value="C:plasma membrane"/>
    <property type="evidence" value="ECO:0007669"/>
    <property type="project" value="UniProtKB-SubCell"/>
</dbReference>
<keyword evidence="4 8" id="KW-0812">Transmembrane</keyword>
<evidence type="ECO:0000256" key="1">
    <source>
        <dbReference type="ARBA" id="ARBA00004651"/>
    </source>
</evidence>
<evidence type="ECO:0000256" key="2">
    <source>
        <dbReference type="ARBA" id="ARBA00007977"/>
    </source>
</evidence>
<dbReference type="AlphaFoldDB" id="A0A3P3UDI6"/>
<dbReference type="InterPro" id="IPR018383">
    <property type="entry name" value="UPF0324_pro"/>
</dbReference>
<organism evidence="9 10">
    <name type="scientific">Paenibacillus oralis</name>
    <dbReference type="NCBI Taxonomy" id="2490856"/>
    <lineage>
        <taxon>Bacteria</taxon>
        <taxon>Bacillati</taxon>
        <taxon>Bacillota</taxon>
        <taxon>Bacilli</taxon>
        <taxon>Bacillales</taxon>
        <taxon>Paenibacillaceae</taxon>
        <taxon>Paenibacillus</taxon>
    </lineage>
</organism>
<evidence type="ECO:0000256" key="5">
    <source>
        <dbReference type="ARBA" id="ARBA00022989"/>
    </source>
</evidence>
<evidence type="ECO:0000256" key="3">
    <source>
        <dbReference type="ARBA" id="ARBA00022475"/>
    </source>
</evidence>
<keyword evidence="10" id="KW-1185">Reference proteome</keyword>
<accession>A0A3P3UDI6</accession>
<evidence type="ECO:0000256" key="6">
    <source>
        <dbReference type="ARBA" id="ARBA00023136"/>
    </source>
</evidence>
<evidence type="ECO:0000256" key="7">
    <source>
        <dbReference type="SAM" id="MobiDB-lite"/>
    </source>
</evidence>
<keyword evidence="5 8" id="KW-1133">Transmembrane helix</keyword>
<dbReference type="EMBL" id="RRCN01000001">
    <property type="protein sequence ID" value="RRJ67688.1"/>
    <property type="molecule type" value="Genomic_DNA"/>
</dbReference>
<reference evidence="9 10" key="1">
    <citation type="submission" date="2018-11" db="EMBL/GenBank/DDBJ databases">
        <title>Genome sequencing of Paenibacillus sp. KCOM 3021 (= ChDC PVNT-B20).</title>
        <authorList>
            <person name="Kook J.-K."/>
            <person name="Park S.-N."/>
            <person name="Lim Y.K."/>
        </authorList>
    </citation>
    <scope>NUCLEOTIDE SEQUENCE [LARGE SCALE GENOMIC DNA]</scope>
    <source>
        <strain evidence="9 10">KCOM 3021</strain>
    </source>
</reference>
<name>A0A3P3UDI6_9BACL</name>
<evidence type="ECO:0000313" key="10">
    <source>
        <dbReference type="Proteomes" id="UP000267017"/>
    </source>
</evidence>
<protein>
    <submittedName>
        <fullName evidence="9">Putative sulfate exporter family transporter</fullName>
    </submittedName>
</protein>
<evidence type="ECO:0000256" key="4">
    <source>
        <dbReference type="ARBA" id="ARBA00022692"/>
    </source>
</evidence>
<feature type="transmembrane region" description="Helical" evidence="8">
    <location>
        <begin position="88"/>
        <end position="106"/>
    </location>
</feature>
<feature type="transmembrane region" description="Helical" evidence="8">
    <location>
        <begin position="112"/>
        <end position="134"/>
    </location>
</feature>
<sequence length="173" mass="19035">MESQQAKIPNAMEKKLPKPKNKTSVGLWLSGIAFTVVIAAIGFALSKFPMFDHVGPLACAIVIAVIYRQFFGYPEALWPGIQFSAKRLLRFAIILFGLKLNIDTVLHQGVYLLVRDMAVVGFAILTTVGLGKALKAADVHIGMLSRPLNLFWAHSIPSSLLSLYKPFHVRANC</sequence>
<feature type="transmembrane region" description="Helical" evidence="8">
    <location>
        <begin position="25"/>
        <end position="44"/>
    </location>
</feature>
<dbReference type="PANTHER" id="PTHR30106:SF2">
    <property type="entry name" value="UPF0324 INNER MEMBRANE PROTEIN YEIH"/>
    <property type="match status" value="1"/>
</dbReference>
<dbReference type="Pfam" id="PF03601">
    <property type="entry name" value="Cons_hypoth698"/>
    <property type="match status" value="1"/>
</dbReference>
<keyword evidence="3" id="KW-1003">Cell membrane</keyword>
<proteinExistence type="inferred from homology"/>
<keyword evidence="6 8" id="KW-0472">Membrane</keyword>
<comment type="similarity">
    <text evidence="2">Belongs to the UPF0324 family.</text>
</comment>
<feature type="transmembrane region" description="Helical" evidence="8">
    <location>
        <begin position="50"/>
        <end position="67"/>
    </location>
</feature>
<evidence type="ECO:0000256" key="8">
    <source>
        <dbReference type="SAM" id="Phobius"/>
    </source>
</evidence>
<evidence type="ECO:0000313" key="9">
    <source>
        <dbReference type="EMBL" id="RRJ67688.1"/>
    </source>
</evidence>
<feature type="region of interest" description="Disordered" evidence="7">
    <location>
        <begin position="1"/>
        <end position="20"/>
    </location>
</feature>
<dbReference type="PANTHER" id="PTHR30106">
    <property type="entry name" value="INNER MEMBRANE PROTEIN YEIH-RELATED"/>
    <property type="match status" value="1"/>
</dbReference>
<comment type="caution">
    <text evidence="9">The sequence shown here is derived from an EMBL/GenBank/DDBJ whole genome shotgun (WGS) entry which is preliminary data.</text>
</comment>
<comment type="subcellular location">
    <subcellularLocation>
        <location evidence="1">Cell membrane</location>
        <topology evidence="1">Multi-pass membrane protein</topology>
    </subcellularLocation>
</comment>
<gene>
    <name evidence="9" type="ORF">EHV15_20900</name>
</gene>
<dbReference type="OrthoDB" id="9811391at2"/>